<evidence type="ECO:0000256" key="1">
    <source>
        <dbReference type="SAM" id="Phobius"/>
    </source>
</evidence>
<feature type="transmembrane region" description="Helical" evidence="1">
    <location>
        <begin position="98"/>
        <end position="122"/>
    </location>
</feature>
<keyword evidence="1" id="KW-1133">Transmembrane helix</keyword>
<sequence length="299" mass="33572">MGITRLQPKVVLAAFLLGLAAFTTSLRGMFLIVSKEGCRAVTGQVPDQLLREPSRVRQSLAQAIYYGLPWHGYRLALRLRQRWKEWSHRCSCCEGLKLLLASLLWIILAPISALLVTVTKILQALELISRRTARWASPTHVTAIGPPTPMRTGSQQFVAGYPKQFSRSAAPALEALKMELAYAARSDWALRELPGRDSSQDGDHQDDDPWGWLLLLRSSATLILVRPAEPLHGFRVELVEPPPEETWRLKGPFTRVELSSDQTTLRFFRSMTRVEPLHLPCREAALVAFTLAAENVFRG</sequence>
<keyword evidence="3" id="KW-1185">Reference proteome</keyword>
<keyword evidence="1" id="KW-0472">Membrane</keyword>
<comment type="caution">
    <text evidence="2">The sequence shown here is derived from an EMBL/GenBank/DDBJ whole genome shotgun (WGS) entry which is preliminary data.</text>
</comment>
<accession>A0ABP0QSK3</accession>
<gene>
    <name evidence="2" type="ORF">CCMP2556_LOCUS43629</name>
</gene>
<reference evidence="2 3" key="1">
    <citation type="submission" date="2024-02" db="EMBL/GenBank/DDBJ databases">
        <authorList>
            <person name="Chen Y."/>
            <person name="Shah S."/>
            <person name="Dougan E. K."/>
            <person name="Thang M."/>
            <person name="Chan C."/>
        </authorList>
    </citation>
    <scope>NUCLEOTIDE SEQUENCE [LARGE SCALE GENOMIC DNA]</scope>
</reference>
<keyword evidence="1" id="KW-0812">Transmembrane</keyword>
<evidence type="ECO:0000313" key="2">
    <source>
        <dbReference type="EMBL" id="CAK9090860.1"/>
    </source>
</evidence>
<protein>
    <submittedName>
        <fullName evidence="2">Uncharacterized protein</fullName>
    </submittedName>
</protein>
<proteinExistence type="predicted"/>
<dbReference type="EMBL" id="CAXAMN010024906">
    <property type="protein sequence ID" value="CAK9090860.1"/>
    <property type="molecule type" value="Genomic_DNA"/>
</dbReference>
<organism evidence="2 3">
    <name type="scientific">Durusdinium trenchii</name>
    <dbReference type="NCBI Taxonomy" id="1381693"/>
    <lineage>
        <taxon>Eukaryota</taxon>
        <taxon>Sar</taxon>
        <taxon>Alveolata</taxon>
        <taxon>Dinophyceae</taxon>
        <taxon>Suessiales</taxon>
        <taxon>Symbiodiniaceae</taxon>
        <taxon>Durusdinium</taxon>
    </lineage>
</organism>
<name>A0ABP0QSK3_9DINO</name>
<evidence type="ECO:0000313" key="3">
    <source>
        <dbReference type="Proteomes" id="UP001642484"/>
    </source>
</evidence>
<dbReference type="Proteomes" id="UP001642484">
    <property type="component" value="Unassembled WGS sequence"/>
</dbReference>